<proteinExistence type="inferred from homology"/>
<keyword evidence="4 7" id="KW-0808">Transferase</keyword>
<comment type="similarity">
    <text evidence="3 7">Belongs to the IspD/TarI cytidylyltransferase family. IspD subfamily.</text>
</comment>
<dbReference type="InterPro" id="IPR001228">
    <property type="entry name" value="IspD"/>
</dbReference>
<evidence type="ECO:0000256" key="6">
    <source>
        <dbReference type="ARBA" id="ARBA00023229"/>
    </source>
</evidence>
<dbReference type="Proteomes" id="UP001139319">
    <property type="component" value="Unassembled WGS sequence"/>
</dbReference>
<keyword evidence="9" id="KW-1185">Reference proteome</keyword>
<evidence type="ECO:0000256" key="2">
    <source>
        <dbReference type="ARBA" id="ARBA00004787"/>
    </source>
</evidence>
<dbReference type="FunFam" id="3.90.550.10:FF:000003">
    <property type="entry name" value="2-C-methyl-D-erythritol 4-phosphate cytidylyltransferase"/>
    <property type="match status" value="1"/>
</dbReference>
<dbReference type="InterPro" id="IPR034683">
    <property type="entry name" value="IspD/TarI"/>
</dbReference>
<comment type="caution">
    <text evidence="8">The sequence shown here is derived from an EMBL/GenBank/DDBJ whole genome shotgun (WGS) entry which is preliminary data.</text>
</comment>
<keyword evidence="5 7" id="KW-0548">Nucleotidyltransferase</keyword>
<dbReference type="PANTHER" id="PTHR32125:SF4">
    <property type="entry name" value="2-C-METHYL-D-ERYTHRITOL 4-PHOSPHATE CYTIDYLYLTRANSFERASE, CHLOROPLASTIC"/>
    <property type="match status" value="1"/>
</dbReference>
<dbReference type="PROSITE" id="PS01295">
    <property type="entry name" value="ISPD"/>
    <property type="match status" value="1"/>
</dbReference>
<dbReference type="EMBL" id="JAMFTH010000001">
    <property type="protein sequence ID" value="MCP8898985.1"/>
    <property type="molecule type" value="Genomic_DNA"/>
</dbReference>
<reference evidence="8" key="1">
    <citation type="submission" date="2022-05" db="EMBL/GenBank/DDBJ databases">
        <authorList>
            <person name="Sun H.-N."/>
        </authorList>
    </citation>
    <scope>NUCLEOTIDE SEQUENCE</scope>
    <source>
        <strain evidence="8">HB14</strain>
    </source>
</reference>
<dbReference type="NCBIfam" id="TIGR00453">
    <property type="entry name" value="ispD"/>
    <property type="match status" value="1"/>
</dbReference>
<name>A0A9X2I288_9GAMM</name>
<dbReference type="CDD" id="cd02516">
    <property type="entry name" value="CDP-ME_synthetase"/>
    <property type="match status" value="1"/>
</dbReference>
<protein>
    <recommendedName>
        <fullName evidence="7">2-C-methyl-D-erythritol 4-phosphate cytidylyltransferase</fullName>
        <ecNumber evidence="7">2.7.7.60</ecNumber>
    </recommendedName>
    <alternativeName>
        <fullName evidence="7">4-diphosphocytidyl-2C-methyl-D-erythritol synthase</fullName>
    </alternativeName>
    <alternativeName>
        <fullName evidence="7">MEP cytidylyltransferase</fullName>
        <shortName evidence="7">MCT</shortName>
    </alternativeName>
</protein>
<dbReference type="HAMAP" id="MF_00108">
    <property type="entry name" value="IspD"/>
    <property type="match status" value="1"/>
</dbReference>
<feature type="site" description="Transition state stabilizer" evidence="7">
    <location>
        <position position="18"/>
    </location>
</feature>
<dbReference type="EC" id="2.7.7.60" evidence="7"/>
<feature type="site" description="Transition state stabilizer" evidence="7">
    <location>
        <position position="25"/>
    </location>
</feature>
<dbReference type="SUPFAM" id="SSF53448">
    <property type="entry name" value="Nucleotide-diphospho-sugar transferases"/>
    <property type="match status" value="1"/>
</dbReference>
<evidence type="ECO:0000256" key="3">
    <source>
        <dbReference type="ARBA" id="ARBA00009789"/>
    </source>
</evidence>
<comment type="pathway">
    <text evidence="2 7">Isoprenoid biosynthesis; isopentenyl diphosphate biosynthesis via DXP pathway; isopentenyl diphosphate from 1-deoxy-D-xylulose 5-phosphate: step 2/6.</text>
</comment>
<dbReference type="AlphaFoldDB" id="A0A9X2I288"/>
<dbReference type="InterPro" id="IPR018294">
    <property type="entry name" value="ISPD_synthase_CS"/>
</dbReference>
<comment type="function">
    <text evidence="7">Catalyzes the formation of 4-diphosphocytidyl-2-C-methyl-D-erythritol from CTP and 2-C-methyl-D-erythritol 4-phosphate (MEP).</text>
</comment>
<dbReference type="PANTHER" id="PTHR32125">
    <property type="entry name" value="2-C-METHYL-D-ERYTHRITOL 4-PHOSPHATE CYTIDYLYLTRANSFERASE, CHLOROPLASTIC"/>
    <property type="match status" value="1"/>
</dbReference>
<dbReference type="GO" id="GO:0019288">
    <property type="term" value="P:isopentenyl diphosphate biosynthetic process, methylerythritol 4-phosphate pathway"/>
    <property type="evidence" value="ECO:0007669"/>
    <property type="project" value="UniProtKB-UniRule"/>
</dbReference>
<gene>
    <name evidence="7 8" type="primary">ispD</name>
    <name evidence="8" type="ORF">M6D89_06705</name>
</gene>
<evidence type="ECO:0000313" key="9">
    <source>
        <dbReference type="Proteomes" id="UP001139319"/>
    </source>
</evidence>
<reference evidence="8" key="2">
    <citation type="submission" date="2023-01" db="EMBL/GenBank/DDBJ databases">
        <title>Gilvimarinus xylanilyticus HB14 isolated from Caulerpa lentillifera aquaculture base in Hainan, China.</title>
        <authorList>
            <person name="Zhang Y.-J."/>
        </authorList>
    </citation>
    <scope>NUCLEOTIDE SEQUENCE</scope>
    <source>
        <strain evidence="8">HB14</strain>
    </source>
</reference>
<dbReference type="Gene3D" id="3.90.550.10">
    <property type="entry name" value="Spore Coat Polysaccharide Biosynthesis Protein SpsA, Chain A"/>
    <property type="match status" value="1"/>
</dbReference>
<evidence type="ECO:0000256" key="1">
    <source>
        <dbReference type="ARBA" id="ARBA00001282"/>
    </source>
</evidence>
<dbReference type="RefSeq" id="WP_253967248.1">
    <property type="nucleotide sequence ID" value="NZ_JAMFTH010000001.1"/>
</dbReference>
<comment type="catalytic activity">
    <reaction evidence="1 7">
        <text>2-C-methyl-D-erythritol 4-phosphate + CTP + H(+) = 4-CDP-2-C-methyl-D-erythritol + diphosphate</text>
        <dbReference type="Rhea" id="RHEA:13429"/>
        <dbReference type="ChEBI" id="CHEBI:15378"/>
        <dbReference type="ChEBI" id="CHEBI:33019"/>
        <dbReference type="ChEBI" id="CHEBI:37563"/>
        <dbReference type="ChEBI" id="CHEBI:57823"/>
        <dbReference type="ChEBI" id="CHEBI:58262"/>
        <dbReference type="EC" id="2.7.7.60"/>
    </reaction>
</comment>
<evidence type="ECO:0000256" key="7">
    <source>
        <dbReference type="HAMAP-Rule" id="MF_00108"/>
    </source>
</evidence>
<feature type="site" description="Positions MEP for the nucleophilic attack" evidence="7">
    <location>
        <position position="211"/>
    </location>
</feature>
<keyword evidence="6 7" id="KW-0414">Isoprene biosynthesis</keyword>
<sequence length="234" mass="24763">MTSTALYAIVPAAGIGRRMGGEIPKQYLPLAGKTVIEQTLHKLLAVPGLQKIVVALAADDDYWRSLALANHPQIVTVAGGRERADSVLAGLDYLKGQGASGRVLVHDAARPCVRPGDIAQLLSQAHEDGGILAAPVSDTVKQATPSACIASTLDRQLLWAALTPQLFDLAQLHRAITGALAQGAAITDEASAMEWAGFAPRLVEGQRDNIKITRPEDLPLADMILTRQLSELSV</sequence>
<dbReference type="Pfam" id="PF01128">
    <property type="entry name" value="IspD"/>
    <property type="match status" value="1"/>
</dbReference>
<accession>A0A9X2I288</accession>
<evidence type="ECO:0000256" key="5">
    <source>
        <dbReference type="ARBA" id="ARBA00022695"/>
    </source>
</evidence>
<evidence type="ECO:0000256" key="4">
    <source>
        <dbReference type="ARBA" id="ARBA00022679"/>
    </source>
</evidence>
<evidence type="ECO:0000313" key="8">
    <source>
        <dbReference type="EMBL" id="MCP8898985.1"/>
    </source>
</evidence>
<dbReference type="GO" id="GO:0050518">
    <property type="term" value="F:2-C-methyl-D-erythritol 4-phosphate cytidylyltransferase activity"/>
    <property type="evidence" value="ECO:0007669"/>
    <property type="project" value="UniProtKB-UniRule"/>
</dbReference>
<dbReference type="InterPro" id="IPR050088">
    <property type="entry name" value="IspD/TarI_cytidylyltransf_bact"/>
</dbReference>
<organism evidence="8 9">
    <name type="scientific">Gilvimarinus xylanilyticus</name>
    <dbReference type="NCBI Taxonomy" id="2944139"/>
    <lineage>
        <taxon>Bacteria</taxon>
        <taxon>Pseudomonadati</taxon>
        <taxon>Pseudomonadota</taxon>
        <taxon>Gammaproteobacteria</taxon>
        <taxon>Cellvibrionales</taxon>
        <taxon>Cellvibrionaceae</taxon>
        <taxon>Gilvimarinus</taxon>
    </lineage>
</organism>
<dbReference type="InterPro" id="IPR029044">
    <property type="entry name" value="Nucleotide-diphossugar_trans"/>
</dbReference>
<feature type="site" description="Positions MEP for the nucleophilic attack" evidence="7">
    <location>
        <position position="155"/>
    </location>
</feature>